<sequence length="85" mass="10081">MWGLHILFMQPRILGLWPCMLHNNENACSWKLCYFFMAWAASFPHLFLLKILKSHILCQITSNLQKIFSFHDSLTMLFEGFLMLT</sequence>
<proteinExistence type="predicted"/>
<keyword evidence="1" id="KW-0732">Signal</keyword>
<accession>A0A2P2PWN7</accession>
<dbReference type="EMBL" id="GGEC01078668">
    <property type="protein sequence ID" value="MBX59152.1"/>
    <property type="molecule type" value="Transcribed_RNA"/>
</dbReference>
<feature type="chain" id="PRO_5015203062" evidence="1">
    <location>
        <begin position="16"/>
        <end position="85"/>
    </location>
</feature>
<protein>
    <submittedName>
        <fullName evidence="2">Uncharacterized protein</fullName>
    </submittedName>
</protein>
<dbReference type="AlphaFoldDB" id="A0A2P2PWN7"/>
<name>A0A2P2PWN7_RHIMU</name>
<evidence type="ECO:0000313" key="2">
    <source>
        <dbReference type="EMBL" id="MBX59152.1"/>
    </source>
</evidence>
<organism evidence="2">
    <name type="scientific">Rhizophora mucronata</name>
    <name type="common">Asiatic mangrove</name>
    <dbReference type="NCBI Taxonomy" id="61149"/>
    <lineage>
        <taxon>Eukaryota</taxon>
        <taxon>Viridiplantae</taxon>
        <taxon>Streptophyta</taxon>
        <taxon>Embryophyta</taxon>
        <taxon>Tracheophyta</taxon>
        <taxon>Spermatophyta</taxon>
        <taxon>Magnoliopsida</taxon>
        <taxon>eudicotyledons</taxon>
        <taxon>Gunneridae</taxon>
        <taxon>Pentapetalae</taxon>
        <taxon>rosids</taxon>
        <taxon>fabids</taxon>
        <taxon>Malpighiales</taxon>
        <taxon>Rhizophoraceae</taxon>
        <taxon>Rhizophora</taxon>
    </lineage>
</organism>
<reference evidence="2" key="1">
    <citation type="submission" date="2018-02" db="EMBL/GenBank/DDBJ databases">
        <title>Rhizophora mucronata_Transcriptome.</title>
        <authorList>
            <person name="Meera S.P."/>
            <person name="Sreeshan A."/>
            <person name="Augustine A."/>
        </authorList>
    </citation>
    <scope>NUCLEOTIDE SEQUENCE</scope>
    <source>
        <tissue evidence="2">Leaf</tissue>
    </source>
</reference>
<evidence type="ECO:0000256" key="1">
    <source>
        <dbReference type="SAM" id="SignalP"/>
    </source>
</evidence>
<feature type="signal peptide" evidence="1">
    <location>
        <begin position="1"/>
        <end position="15"/>
    </location>
</feature>